<dbReference type="PANTHER" id="PTHR18964:SF169">
    <property type="entry name" value="N-ACETYLMANNOSAMINE KINASE"/>
    <property type="match status" value="1"/>
</dbReference>
<protein>
    <recommendedName>
        <fullName evidence="4">Glucokinase</fullName>
    </recommendedName>
</protein>
<proteinExistence type="inferred from homology"/>
<dbReference type="OrthoDB" id="9795247at2"/>
<keyword evidence="3" id="KW-1185">Reference proteome</keyword>
<comment type="caution">
    <text evidence="2">The sequence shown here is derived from an EMBL/GenBank/DDBJ whole genome shotgun (WGS) entry which is preliminary data.</text>
</comment>
<evidence type="ECO:0000313" key="3">
    <source>
        <dbReference type="Proteomes" id="UP000051888"/>
    </source>
</evidence>
<gene>
    <name evidence="2" type="ORF">AN964_02930</name>
</gene>
<comment type="similarity">
    <text evidence="1">Belongs to the ROK (NagC/XylR) family.</text>
</comment>
<evidence type="ECO:0000313" key="2">
    <source>
        <dbReference type="EMBL" id="KQL55327.1"/>
    </source>
</evidence>
<reference evidence="2 3" key="1">
    <citation type="submission" date="2015-09" db="EMBL/GenBank/DDBJ databases">
        <title>Genome sequencing project for genomic taxonomy and phylogenomics of Bacillus-like bacteria.</title>
        <authorList>
            <person name="Liu B."/>
            <person name="Wang J."/>
            <person name="Zhu Y."/>
            <person name="Liu G."/>
            <person name="Chen Q."/>
            <person name="Chen Z."/>
            <person name="Lan J."/>
            <person name="Che J."/>
            <person name="Ge C."/>
            <person name="Shi H."/>
            <person name="Pan Z."/>
            <person name="Liu X."/>
        </authorList>
    </citation>
    <scope>NUCLEOTIDE SEQUENCE [LARGE SCALE GENOMIC DNA]</scope>
    <source>
        <strain evidence="2 3">LMG 18435</strain>
    </source>
</reference>
<accession>A0A0Q3X0G5</accession>
<dbReference type="Proteomes" id="UP000051888">
    <property type="component" value="Unassembled WGS sequence"/>
</dbReference>
<dbReference type="SUPFAM" id="SSF53067">
    <property type="entry name" value="Actin-like ATPase domain"/>
    <property type="match status" value="1"/>
</dbReference>
<dbReference type="InterPro" id="IPR043129">
    <property type="entry name" value="ATPase_NBD"/>
</dbReference>
<evidence type="ECO:0000256" key="1">
    <source>
        <dbReference type="ARBA" id="ARBA00006479"/>
    </source>
</evidence>
<dbReference type="PANTHER" id="PTHR18964">
    <property type="entry name" value="ROK (REPRESSOR, ORF, KINASE) FAMILY"/>
    <property type="match status" value="1"/>
</dbReference>
<sequence>MNVLVADIGGTKIAAGFSDGSGRINCRVEVKSASHDAEAMFESLHTAFFGVLNQGKITYEEIDVISLGVPGVVDAANGVAVFQNNLPWRNFPLANRLRSAFPNASIIMDNDVYMAAFGEWKAQMLEKETFAYVTISTGISGCILHEGKFIRGRGLAGEVGFSVMEDKDEVQTLESLASGPAMEAKARRVFGDPSMTTKKLMELYEELDPKAAIVVQQAANYIARGLHQLFTVLDPHVIVVGGGVINNQPQFLKLIQKELEHLSDNPIQKGMSTRIKPSHYKGDAGLQGALHCALEKNREYQK</sequence>
<dbReference type="PATRIC" id="fig|157838.3.peg.646"/>
<dbReference type="AlphaFoldDB" id="A0A0Q3X0G5"/>
<dbReference type="Pfam" id="PF00480">
    <property type="entry name" value="ROK"/>
    <property type="match status" value="1"/>
</dbReference>
<dbReference type="Gene3D" id="3.30.420.40">
    <property type="match status" value="2"/>
</dbReference>
<name>A0A0Q3X0G5_9BACI</name>
<dbReference type="RefSeq" id="WP_055741111.1">
    <property type="nucleotide sequence ID" value="NZ_JAAIWL010000016.1"/>
</dbReference>
<evidence type="ECO:0008006" key="4">
    <source>
        <dbReference type="Google" id="ProtNLM"/>
    </source>
</evidence>
<organism evidence="2 3">
    <name type="scientific">Heyndrickxia shackletonii</name>
    <dbReference type="NCBI Taxonomy" id="157838"/>
    <lineage>
        <taxon>Bacteria</taxon>
        <taxon>Bacillati</taxon>
        <taxon>Bacillota</taxon>
        <taxon>Bacilli</taxon>
        <taxon>Bacillales</taxon>
        <taxon>Bacillaceae</taxon>
        <taxon>Heyndrickxia</taxon>
    </lineage>
</organism>
<dbReference type="EMBL" id="LJJC01000004">
    <property type="protein sequence ID" value="KQL55327.1"/>
    <property type="molecule type" value="Genomic_DNA"/>
</dbReference>
<dbReference type="InterPro" id="IPR000600">
    <property type="entry name" value="ROK"/>
</dbReference>
<dbReference type="STRING" id="157838.AN964_02930"/>